<gene>
    <name evidence="2" type="ordered locus">Acid345_0707</name>
</gene>
<dbReference type="Proteomes" id="UP000002432">
    <property type="component" value="Chromosome"/>
</dbReference>
<reference evidence="2 3" key="1">
    <citation type="journal article" date="2009" name="Appl. Environ. Microbiol.">
        <title>Three genomes from the phylum Acidobacteria provide insight into the lifestyles of these microorganisms in soils.</title>
        <authorList>
            <person name="Ward N.L."/>
            <person name="Challacombe J.F."/>
            <person name="Janssen P.H."/>
            <person name="Henrissat B."/>
            <person name="Coutinho P.M."/>
            <person name="Wu M."/>
            <person name="Xie G."/>
            <person name="Haft D.H."/>
            <person name="Sait M."/>
            <person name="Badger J."/>
            <person name="Barabote R.D."/>
            <person name="Bradley B."/>
            <person name="Brettin T.S."/>
            <person name="Brinkac L.M."/>
            <person name="Bruce D."/>
            <person name="Creasy T."/>
            <person name="Daugherty S.C."/>
            <person name="Davidsen T.M."/>
            <person name="DeBoy R.T."/>
            <person name="Detter J.C."/>
            <person name="Dodson R.J."/>
            <person name="Durkin A.S."/>
            <person name="Ganapathy A."/>
            <person name="Gwinn-Giglio M."/>
            <person name="Han C.S."/>
            <person name="Khouri H."/>
            <person name="Kiss H."/>
            <person name="Kothari S.P."/>
            <person name="Madupu R."/>
            <person name="Nelson K.E."/>
            <person name="Nelson W.C."/>
            <person name="Paulsen I."/>
            <person name="Penn K."/>
            <person name="Ren Q."/>
            <person name="Rosovitz M.J."/>
            <person name="Selengut J.D."/>
            <person name="Shrivastava S."/>
            <person name="Sullivan S.A."/>
            <person name="Tapia R."/>
            <person name="Thompson L.S."/>
            <person name="Watkins K.L."/>
            <person name="Yang Q."/>
            <person name="Yu C."/>
            <person name="Zafar N."/>
            <person name="Zhou L."/>
            <person name="Kuske C.R."/>
        </authorList>
    </citation>
    <scope>NUCLEOTIDE SEQUENCE [LARGE SCALE GENOMIC DNA]</scope>
    <source>
        <strain evidence="2 3">Ellin345</strain>
    </source>
</reference>
<dbReference type="HOGENOM" id="CLU_1452675_0_0_0"/>
<keyword evidence="3" id="KW-1185">Reference proteome</keyword>
<dbReference type="AlphaFoldDB" id="Q1ITT8"/>
<evidence type="ECO:0000313" key="3">
    <source>
        <dbReference type="Proteomes" id="UP000002432"/>
    </source>
</evidence>
<feature type="signal peptide" evidence="1">
    <location>
        <begin position="1"/>
        <end position="24"/>
    </location>
</feature>
<feature type="chain" id="PRO_5004191770" evidence="1">
    <location>
        <begin position="25"/>
        <end position="186"/>
    </location>
</feature>
<dbReference type="KEGG" id="aba:Acid345_0707"/>
<dbReference type="EMBL" id="CP000360">
    <property type="protein sequence ID" value="ABF39712.1"/>
    <property type="molecule type" value="Genomic_DNA"/>
</dbReference>
<proteinExistence type="predicted"/>
<evidence type="ECO:0000256" key="1">
    <source>
        <dbReference type="SAM" id="SignalP"/>
    </source>
</evidence>
<keyword evidence="1" id="KW-0732">Signal</keyword>
<dbReference type="RefSeq" id="WP_011521514.1">
    <property type="nucleotide sequence ID" value="NC_008009.1"/>
</dbReference>
<sequence>MKKRFTNVGHVCVLLALGATLSYAQAPQVYTATVIAAEAASGGGSGTIEIRLNGLTSDADKAAMLSALKQNPDTGMKLIQAGDKGVVKVQGQPNRKIYAAFLRKRDDGTQVLSLVGEHLASVLEKWLKDQTQTYPFAVLEMKLAADGTPLGGVIFPSVTVAQSQDGYLEVHDGGTNRVLMTETKKK</sequence>
<dbReference type="EnsemblBacteria" id="ABF39712">
    <property type="protein sequence ID" value="ABF39712"/>
    <property type="gene ID" value="Acid345_0707"/>
</dbReference>
<name>Q1ITT8_KORVE</name>
<accession>Q1ITT8</accession>
<organism evidence="2 3">
    <name type="scientific">Koribacter versatilis (strain Ellin345)</name>
    <dbReference type="NCBI Taxonomy" id="204669"/>
    <lineage>
        <taxon>Bacteria</taxon>
        <taxon>Pseudomonadati</taxon>
        <taxon>Acidobacteriota</taxon>
        <taxon>Terriglobia</taxon>
        <taxon>Terriglobales</taxon>
        <taxon>Candidatus Korobacteraceae</taxon>
        <taxon>Candidatus Korobacter</taxon>
    </lineage>
</organism>
<protein>
    <submittedName>
        <fullName evidence="2">Uncharacterized protein</fullName>
    </submittedName>
</protein>
<evidence type="ECO:0000313" key="2">
    <source>
        <dbReference type="EMBL" id="ABF39712.1"/>
    </source>
</evidence>